<dbReference type="Pfam" id="PF04525">
    <property type="entry name" value="LOR"/>
    <property type="match status" value="1"/>
</dbReference>
<dbReference type="Proteomes" id="UP000030762">
    <property type="component" value="Unassembled WGS sequence"/>
</dbReference>
<comment type="similarity">
    <text evidence="1">Belongs to the LOR family.</text>
</comment>
<sequence>MSFLRFFRPKLASVPRPLATAANIAVFPSLASSEARRLTLHGQRRFWPPGDYTLSPTKVDGRPVATIQAHDRFVSTLVDTDKKPVALIKRPSVFSKDYYVYTIVDGTPTPLMTIECRNNVRKCRVLDTATGVTRHLVLQELPEENGWSILTDGHDGPVLARIQEHLPTSLLRSNGWYEMQVADGVDAGLVTLLCLGMDEVRMRAVMSVHVTWALVAFAYAMRLFDA</sequence>
<dbReference type="SUPFAM" id="SSF54518">
    <property type="entry name" value="Tubby C-terminal domain-like"/>
    <property type="match status" value="1"/>
</dbReference>
<protein>
    <recommendedName>
        <fullName evidence="4">Tubby C-terminal domain-containing protein</fullName>
    </recommendedName>
</protein>
<evidence type="ECO:0008006" key="4">
    <source>
        <dbReference type="Google" id="ProtNLM"/>
    </source>
</evidence>
<gene>
    <name evidence="2" type="ORF">SDRG_03713</name>
</gene>
<dbReference type="InterPro" id="IPR007612">
    <property type="entry name" value="LOR"/>
</dbReference>
<dbReference type="GeneID" id="19944440"/>
<organism evidence="2 3">
    <name type="scientific">Saprolegnia diclina (strain VS20)</name>
    <dbReference type="NCBI Taxonomy" id="1156394"/>
    <lineage>
        <taxon>Eukaryota</taxon>
        <taxon>Sar</taxon>
        <taxon>Stramenopiles</taxon>
        <taxon>Oomycota</taxon>
        <taxon>Saprolegniomycetes</taxon>
        <taxon>Saprolegniales</taxon>
        <taxon>Saprolegniaceae</taxon>
        <taxon>Saprolegnia</taxon>
    </lineage>
</organism>
<evidence type="ECO:0000313" key="3">
    <source>
        <dbReference type="Proteomes" id="UP000030762"/>
    </source>
</evidence>
<reference evidence="2 3" key="1">
    <citation type="submission" date="2012-04" db="EMBL/GenBank/DDBJ databases">
        <title>The Genome Sequence of Saprolegnia declina VS20.</title>
        <authorList>
            <consortium name="The Broad Institute Genome Sequencing Platform"/>
            <person name="Russ C."/>
            <person name="Nusbaum C."/>
            <person name="Tyler B."/>
            <person name="van West P."/>
            <person name="Dieguez-Uribeondo J."/>
            <person name="de Bruijn I."/>
            <person name="Tripathy S."/>
            <person name="Jiang R."/>
            <person name="Young S.K."/>
            <person name="Zeng Q."/>
            <person name="Gargeya S."/>
            <person name="Fitzgerald M."/>
            <person name="Haas B."/>
            <person name="Abouelleil A."/>
            <person name="Alvarado L."/>
            <person name="Arachchi H.M."/>
            <person name="Berlin A."/>
            <person name="Chapman S.B."/>
            <person name="Goldberg J."/>
            <person name="Griggs A."/>
            <person name="Gujja S."/>
            <person name="Hansen M."/>
            <person name="Howarth C."/>
            <person name="Imamovic A."/>
            <person name="Larimer J."/>
            <person name="McCowen C."/>
            <person name="Montmayeur A."/>
            <person name="Murphy C."/>
            <person name="Neiman D."/>
            <person name="Pearson M."/>
            <person name="Priest M."/>
            <person name="Roberts A."/>
            <person name="Saif S."/>
            <person name="Shea T."/>
            <person name="Sisk P."/>
            <person name="Sykes S."/>
            <person name="Wortman J."/>
            <person name="Nusbaum C."/>
            <person name="Birren B."/>
        </authorList>
    </citation>
    <scope>NUCLEOTIDE SEQUENCE [LARGE SCALE GENOMIC DNA]</scope>
    <source>
        <strain evidence="2 3">VS20</strain>
    </source>
</reference>
<evidence type="ECO:0000313" key="2">
    <source>
        <dbReference type="EMBL" id="EQC38749.1"/>
    </source>
</evidence>
<dbReference type="VEuPathDB" id="FungiDB:SDRG_03713"/>
<name>T0QL01_SAPDV</name>
<dbReference type="InParanoid" id="T0QL01"/>
<dbReference type="RefSeq" id="XP_008607573.1">
    <property type="nucleotide sequence ID" value="XM_008609351.1"/>
</dbReference>
<dbReference type="InterPro" id="IPR025659">
    <property type="entry name" value="Tubby-like_C"/>
</dbReference>
<dbReference type="Gene3D" id="2.40.160.200">
    <property type="entry name" value="LURP1-related"/>
    <property type="match status" value="1"/>
</dbReference>
<dbReference type="EMBL" id="JH767140">
    <property type="protein sequence ID" value="EQC38749.1"/>
    <property type="molecule type" value="Genomic_DNA"/>
</dbReference>
<evidence type="ECO:0000256" key="1">
    <source>
        <dbReference type="ARBA" id="ARBA00005437"/>
    </source>
</evidence>
<proteinExistence type="inferred from homology"/>
<dbReference type="AlphaFoldDB" id="T0QL01"/>
<keyword evidence="3" id="KW-1185">Reference proteome</keyword>
<dbReference type="OrthoDB" id="10320840at2759"/>
<dbReference type="InterPro" id="IPR038595">
    <property type="entry name" value="LOR_sf"/>
</dbReference>
<dbReference type="OMA" id="FWPPGDY"/>
<accession>T0QL01</accession>